<accession>A0A6J5MGU4</accession>
<dbReference type="Pfam" id="PF05869">
    <property type="entry name" value="Dam"/>
    <property type="match status" value="1"/>
</dbReference>
<dbReference type="GO" id="GO:0032259">
    <property type="term" value="P:methylation"/>
    <property type="evidence" value="ECO:0007669"/>
    <property type="project" value="UniProtKB-KW"/>
</dbReference>
<evidence type="ECO:0000313" key="2">
    <source>
        <dbReference type="EMBL" id="CAB4189890.1"/>
    </source>
</evidence>
<dbReference type="InterPro" id="IPR008593">
    <property type="entry name" value="Dam_MeTrfase"/>
</dbReference>
<proteinExistence type="predicted"/>
<evidence type="ECO:0000313" key="1">
    <source>
        <dbReference type="EMBL" id="CAB4145341.1"/>
    </source>
</evidence>
<dbReference type="EMBL" id="LR797144">
    <property type="protein sequence ID" value="CAB4189890.1"/>
    <property type="molecule type" value="Genomic_DNA"/>
</dbReference>
<dbReference type="EMBL" id="LR796450">
    <property type="protein sequence ID" value="CAB4145341.1"/>
    <property type="molecule type" value="Genomic_DNA"/>
</dbReference>
<dbReference type="GO" id="GO:0009307">
    <property type="term" value="P:DNA restriction-modification system"/>
    <property type="evidence" value="ECO:0007669"/>
    <property type="project" value="InterPro"/>
</dbReference>
<sequence length="157" mass="17628">MQNSLFNVVSEGVTTNDYYTPKWLFDAMGLEFDIDVAAPVHGIPWIPAKRWFSQADDGLAQDWGGALVWMNPPYSKPEPWADKFIQNANGVALVPATRGKWFARLWNQADCVLPTPYNFKFESPMGQLPISYLTFLFAMGEPSVKALDGLALARVRK</sequence>
<gene>
    <name evidence="2" type="ORF">UFOVP1206_22</name>
    <name evidence="1" type="ORF">UFOVP480_4</name>
</gene>
<organism evidence="1">
    <name type="scientific">uncultured Caudovirales phage</name>
    <dbReference type="NCBI Taxonomy" id="2100421"/>
    <lineage>
        <taxon>Viruses</taxon>
        <taxon>Duplodnaviria</taxon>
        <taxon>Heunggongvirae</taxon>
        <taxon>Uroviricota</taxon>
        <taxon>Caudoviricetes</taxon>
        <taxon>Peduoviridae</taxon>
        <taxon>Maltschvirus</taxon>
        <taxon>Maltschvirus maltsch</taxon>
    </lineage>
</organism>
<reference evidence="1" key="1">
    <citation type="submission" date="2020-04" db="EMBL/GenBank/DDBJ databases">
        <authorList>
            <person name="Chiriac C."/>
            <person name="Salcher M."/>
            <person name="Ghai R."/>
            <person name="Kavagutti S V."/>
        </authorList>
    </citation>
    <scope>NUCLEOTIDE SEQUENCE</scope>
</reference>
<keyword evidence="1" id="KW-0489">Methyltransferase</keyword>
<dbReference type="GO" id="GO:0003677">
    <property type="term" value="F:DNA binding"/>
    <property type="evidence" value="ECO:0007669"/>
    <property type="project" value="InterPro"/>
</dbReference>
<dbReference type="GO" id="GO:0009007">
    <property type="term" value="F:site-specific DNA-methyltransferase (adenine-specific) activity"/>
    <property type="evidence" value="ECO:0007669"/>
    <property type="project" value="InterPro"/>
</dbReference>
<protein>
    <submittedName>
        <fullName evidence="1">Phage_N6A_met, phage N-6-adenine-methyltransferase</fullName>
    </submittedName>
</protein>
<keyword evidence="1" id="KW-0808">Transferase</keyword>
<name>A0A6J5MGU4_9CAUD</name>